<keyword evidence="2" id="KW-1185">Reference proteome</keyword>
<comment type="caution">
    <text evidence="1">The sequence shown here is derived from an EMBL/GenBank/DDBJ whole genome shotgun (WGS) entry which is preliminary data.</text>
</comment>
<accession>A0A6S7HD80</accession>
<gene>
    <name evidence="1" type="ORF">PACLA_8A062092</name>
</gene>
<proteinExistence type="predicted"/>
<name>A0A6S7HD80_PARCT</name>
<protein>
    <submittedName>
        <fullName evidence="1">Uncharacterized protein</fullName>
    </submittedName>
</protein>
<dbReference type="Proteomes" id="UP001152795">
    <property type="component" value="Unassembled WGS sequence"/>
</dbReference>
<dbReference type="EMBL" id="CACRXK020003974">
    <property type="protein sequence ID" value="CAB4000980.1"/>
    <property type="molecule type" value="Genomic_DNA"/>
</dbReference>
<reference evidence="1" key="1">
    <citation type="submission" date="2020-04" db="EMBL/GenBank/DDBJ databases">
        <authorList>
            <person name="Alioto T."/>
            <person name="Alioto T."/>
            <person name="Gomez Garrido J."/>
        </authorList>
    </citation>
    <scope>NUCLEOTIDE SEQUENCE</scope>
    <source>
        <strain evidence="1">A484AB</strain>
    </source>
</reference>
<evidence type="ECO:0000313" key="2">
    <source>
        <dbReference type="Proteomes" id="UP001152795"/>
    </source>
</evidence>
<evidence type="ECO:0000313" key="1">
    <source>
        <dbReference type="EMBL" id="CAB4000980.1"/>
    </source>
</evidence>
<dbReference type="OrthoDB" id="10582659at2759"/>
<organism evidence="1 2">
    <name type="scientific">Paramuricea clavata</name>
    <name type="common">Red gorgonian</name>
    <name type="synonym">Violescent sea-whip</name>
    <dbReference type="NCBI Taxonomy" id="317549"/>
    <lineage>
        <taxon>Eukaryota</taxon>
        <taxon>Metazoa</taxon>
        <taxon>Cnidaria</taxon>
        <taxon>Anthozoa</taxon>
        <taxon>Octocorallia</taxon>
        <taxon>Malacalcyonacea</taxon>
        <taxon>Plexauridae</taxon>
        <taxon>Paramuricea</taxon>
    </lineage>
</organism>
<dbReference type="AlphaFoldDB" id="A0A6S7HD80"/>
<sequence length="134" mass="15031">MSIKVNCGSSVDHQDINAYVNKCSCYNCRRVMQKARLIVTEAESWARKNFVITCYCDHFSVVLYSGSRYHEAVVQLCGGELRVDTNITSWTECIKTVVRRKWSNFVDTAFSIAGLVTGVGKFLSGSVLKALTFK</sequence>